<dbReference type="EMBL" id="LAZR01027206">
    <property type="protein sequence ID" value="KKL66426.1"/>
    <property type="molecule type" value="Genomic_DNA"/>
</dbReference>
<evidence type="ECO:0000313" key="1">
    <source>
        <dbReference type="EMBL" id="KKL66426.1"/>
    </source>
</evidence>
<organism evidence="1">
    <name type="scientific">marine sediment metagenome</name>
    <dbReference type="NCBI Taxonomy" id="412755"/>
    <lineage>
        <taxon>unclassified sequences</taxon>
        <taxon>metagenomes</taxon>
        <taxon>ecological metagenomes</taxon>
    </lineage>
</organism>
<comment type="caution">
    <text evidence="1">The sequence shown here is derived from an EMBL/GenBank/DDBJ whole genome shotgun (WGS) entry which is preliminary data.</text>
</comment>
<gene>
    <name evidence="1" type="ORF">LCGC14_2145080</name>
</gene>
<reference evidence="1" key="1">
    <citation type="journal article" date="2015" name="Nature">
        <title>Complex archaea that bridge the gap between prokaryotes and eukaryotes.</title>
        <authorList>
            <person name="Spang A."/>
            <person name="Saw J.H."/>
            <person name="Jorgensen S.L."/>
            <person name="Zaremba-Niedzwiedzka K."/>
            <person name="Martijn J."/>
            <person name="Lind A.E."/>
            <person name="van Eijk R."/>
            <person name="Schleper C."/>
            <person name="Guy L."/>
            <person name="Ettema T.J."/>
        </authorList>
    </citation>
    <scope>NUCLEOTIDE SEQUENCE</scope>
</reference>
<name>A0A0F9EJI3_9ZZZZ</name>
<dbReference type="AlphaFoldDB" id="A0A0F9EJI3"/>
<sequence>MKVTWDYFCGELSTFRKIIGLKTYTLEEWEGLWIGLLWVYILLEERTEDAADAIKTIEIDYHRRVRYRLGLR</sequence>
<proteinExistence type="predicted"/>
<protein>
    <submittedName>
        <fullName evidence="1">Uncharacterized protein</fullName>
    </submittedName>
</protein>
<accession>A0A0F9EJI3</accession>